<dbReference type="InterPro" id="IPR029058">
    <property type="entry name" value="AB_hydrolase_fold"/>
</dbReference>
<dbReference type="OrthoDB" id="190846at2759"/>
<comment type="caution">
    <text evidence="1">The sequence shown here is derived from an EMBL/GenBank/DDBJ whole genome shotgun (WGS) entry which is preliminary data.</text>
</comment>
<dbReference type="Gene3D" id="3.40.50.1820">
    <property type="entry name" value="alpha/beta hydrolase"/>
    <property type="match status" value="1"/>
</dbReference>
<keyword evidence="2" id="KW-1185">Reference proteome</keyword>
<dbReference type="InterPro" id="IPR003386">
    <property type="entry name" value="LACT/PDAT_acylTrfase"/>
</dbReference>
<accession>A0A168QGH4</accession>
<name>A0A168QGH4_MUCCL</name>
<dbReference type="PANTHER" id="PTHR11440">
    <property type="entry name" value="LECITHIN-CHOLESTEROL ACYLTRANSFERASE-RELATED"/>
    <property type="match status" value="1"/>
</dbReference>
<organism evidence="1 2">
    <name type="scientific">Mucor lusitanicus CBS 277.49</name>
    <dbReference type="NCBI Taxonomy" id="747725"/>
    <lineage>
        <taxon>Eukaryota</taxon>
        <taxon>Fungi</taxon>
        <taxon>Fungi incertae sedis</taxon>
        <taxon>Mucoromycota</taxon>
        <taxon>Mucoromycotina</taxon>
        <taxon>Mucoromycetes</taxon>
        <taxon>Mucorales</taxon>
        <taxon>Mucorineae</taxon>
        <taxon>Mucoraceae</taxon>
        <taxon>Mucor</taxon>
    </lineage>
</organism>
<dbReference type="STRING" id="747725.A0A168QGH4"/>
<dbReference type="VEuPathDB" id="FungiDB:MUCCIDRAFT_136472"/>
<dbReference type="Proteomes" id="UP000077051">
    <property type="component" value="Unassembled WGS sequence"/>
</dbReference>
<proteinExistence type="predicted"/>
<dbReference type="GO" id="GO:0008374">
    <property type="term" value="F:O-acyltransferase activity"/>
    <property type="evidence" value="ECO:0007669"/>
    <property type="project" value="InterPro"/>
</dbReference>
<evidence type="ECO:0000313" key="1">
    <source>
        <dbReference type="EMBL" id="OAD09203.1"/>
    </source>
</evidence>
<dbReference type="Pfam" id="PF02450">
    <property type="entry name" value="LCAT"/>
    <property type="match status" value="1"/>
</dbReference>
<evidence type="ECO:0000313" key="2">
    <source>
        <dbReference type="Proteomes" id="UP000077051"/>
    </source>
</evidence>
<sequence length="514" mass="57646">MPALEYREALDLKPHFPVVLIPGIISSGLESWGTLEKSKRFFRKRMWGTTTMFRSVLLDKELWTEHLKLDPVTGLDPPGIKIRAAQGLDAADYFVTGYWIWAKIIENLAYIGYDNNNMYLASYDWRLSFFNLETRDQYFSKLMSMIEISKKGSGVPAVIVTHSMGSSMFPYFLRWVQSPEGGNRGDDWTEQHIASFVNIAGPMVGVPKALTAMLSGETRDTMSLGSFGAYLLEKFFSRRERASLMRTWSGGSSMLLKGGETIWGNQTFAPDDEENSQHHSFGNILSFTKTNEGEATDIDQNFSADESLDLLHVTGTPDYSRMLKSNYSFGITTSKKQLLQNNKDSRKWSNPLESQLPIAPSMKIYCLYGVGLPTERSYYYTRANDDISKPSMDCDIDVSALLNGTDIKEEDDGTVPVLSLGYMCAPSGGWTKHADLYNPGHSPVVLKEYLHEQSDSKLDVRGGSKAGDHVDILGNWEMTLDILQIVANKGSNVTQRIVSNIEDYVQKINIEPLP</sequence>
<protein>
    <recommendedName>
        <fullName evidence="3">Phospholipid:diacylglycerol acyltransferase</fullName>
    </recommendedName>
</protein>
<dbReference type="EMBL" id="AMYB01000001">
    <property type="protein sequence ID" value="OAD09203.1"/>
    <property type="molecule type" value="Genomic_DNA"/>
</dbReference>
<evidence type="ECO:0008006" key="3">
    <source>
        <dbReference type="Google" id="ProtNLM"/>
    </source>
</evidence>
<dbReference type="GO" id="GO:0006629">
    <property type="term" value="P:lipid metabolic process"/>
    <property type="evidence" value="ECO:0007669"/>
    <property type="project" value="InterPro"/>
</dbReference>
<dbReference type="AlphaFoldDB" id="A0A168QGH4"/>
<gene>
    <name evidence="1" type="ORF">MUCCIDRAFT_136472</name>
</gene>
<dbReference type="SUPFAM" id="SSF53474">
    <property type="entry name" value="alpha/beta-Hydrolases"/>
    <property type="match status" value="1"/>
</dbReference>
<reference evidence="1 2" key="1">
    <citation type="submission" date="2015-06" db="EMBL/GenBank/DDBJ databases">
        <title>Expansion of signal transduction pathways in fungi by whole-genome duplication.</title>
        <authorList>
            <consortium name="DOE Joint Genome Institute"/>
            <person name="Corrochano L.M."/>
            <person name="Kuo A."/>
            <person name="Marcet-Houben M."/>
            <person name="Polaino S."/>
            <person name="Salamov A."/>
            <person name="Villalobos J.M."/>
            <person name="Alvarez M.I."/>
            <person name="Avalos J."/>
            <person name="Benito E.P."/>
            <person name="Benoit I."/>
            <person name="Burger G."/>
            <person name="Camino L.P."/>
            <person name="Canovas D."/>
            <person name="Cerda-Olmedo E."/>
            <person name="Cheng J.-F."/>
            <person name="Dominguez A."/>
            <person name="Elias M."/>
            <person name="Eslava A.P."/>
            <person name="Glaser F."/>
            <person name="Grimwood J."/>
            <person name="Gutierrez G."/>
            <person name="Heitman J."/>
            <person name="Henrissat B."/>
            <person name="Iturriaga E.A."/>
            <person name="Lang B.F."/>
            <person name="Lavin J.L."/>
            <person name="Lee S."/>
            <person name="Li W."/>
            <person name="Lindquist E."/>
            <person name="Lopez-Garcia S."/>
            <person name="Luque E.M."/>
            <person name="Marcos A.T."/>
            <person name="Martin J."/>
            <person name="Mccluskey K."/>
            <person name="Medina H.R."/>
            <person name="Miralles-Duran A."/>
            <person name="Miyazaki A."/>
            <person name="Munoz-Torres E."/>
            <person name="Oguiza J.A."/>
            <person name="Ohm R."/>
            <person name="Olmedo M."/>
            <person name="Orejas M."/>
            <person name="Ortiz-Castellanos L."/>
            <person name="Pisabarro A.G."/>
            <person name="Rodriguez-Romero J."/>
            <person name="Ruiz-Herrera J."/>
            <person name="Ruiz-Vazquez R."/>
            <person name="Sanz C."/>
            <person name="Schackwitz W."/>
            <person name="Schmutz J."/>
            <person name="Shahriari M."/>
            <person name="Shelest E."/>
            <person name="Silva-Franco F."/>
            <person name="Soanes D."/>
            <person name="Syed K."/>
            <person name="Tagua V.G."/>
            <person name="Talbot N.J."/>
            <person name="Thon M."/>
            <person name="De Vries R.P."/>
            <person name="Wiebenga A."/>
            <person name="Yadav J.S."/>
            <person name="Braun E.L."/>
            <person name="Baker S."/>
            <person name="Garre V."/>
            <person name="Horwitz B."/>
            <person name="Torres-Martinez S."/>
            <person name="Idnurm A."/>
            <person name="Herrera-Estrella A."/>
            <person name="Gabaldon T."/>
            <person name="Grigoriev I.V."/>
        </authorList>
    </citation>
    <scope>NUCLEOTIDE SEQUENCE [LARGE SCALE GENOMIC DNA]</scope>
    <source>
        <strain evidence="1 2">CBS 277.49</strain>
    </source>
</reference>